<feature type="domain" description="SUF system FeS cluster assembly SufBD core" evidence="2">
    <location>
        <begin position="106"/>
        <end position="330"/>
    </location>
</feature>
<protein>
    <submittedName>
        <fullName evidence="3">SufD family Fe-S cluster assembly protein</fullName>
    </submittedName>
</protein>
<sequence length="362" mass="40617">MNEQLNNLPVLTWNHLGVNRAGQEFALPEVPQLESAEKNLTMSVLPSTVERIQEFPIDYKDMESGIGSAYDNYIAKNSNVSYFLKVKQETEQTIRTKTCITPDHKTLAGDFGIYAEEGSSLVWMQESVSDEEAAGFSTELTRIYAKKNSRVRLIQVQNLNRSTACWNGVAIYAEDGAKVEVVRAILGSSHAAYGTRAELKGRESSYQLETIYFTDQSQIYDFNDVANHYGKNTQTDMYTAGVLAGESSKILRGTIDFKKGAVYAVGHESEEVLMLGEKVRNRTVPLILCAEEQVEGQHAASIGRLDETQIYYLISRGLTPLQARMLLIEGRFAPVLDKIPDEQLREELASQIERRLKENEPK</sequence>
<evidence type="ECO:0000256" key="1">
    <source>
        <dbReference type="ARBA" id="ARBA00043967"/>
    </source>
</evidence>
<comment type="similarity">
    <text evidence="1">Belongs to the iron-sulfur cluster assembly SufBD family.</text>
</comment>
<gene>
    <name evidence="3" type="ORF">INP51_00285</name>
</gene>
<evidence type="ECO:0000313" key="4">
    <source>
        <dbReference type="Proteomes" id="UP000593601"/>
    </source>
</evidence>
<dbReference type="InterPro" id="IPR000825">
    <property type="entry name" value="SUF_FeS_clus_asmbl_SufBD_core"/>
</dbReference>
<dbReference type="SUPFAM" id="SSF101960">
    <property type="entry name" value="Stabilizer of iron transporter SufD"/>
    <property type="match status" value="1"/>
</dbReference>
<proteinExistence type="inferred from homology"/>
<dbReference type="EMBL" id="CP063304">
    <property type="protein sequence ID" value="QOV19458.1"/>
    <property type="molecule type" value="Genomic_DNA"/>
</dbReference>
<reference evidence="3 4" key="1">
    <citation type="submission" date="2020-10" db="EMBL/GenBank/DDBJ databases">
        <title>Blautia liquoris sp.nov., isolated from the mud in a fermentation cellar used for the production of Chinese strong-flavoured liquor.</title>
        <authorList>
            <person name="Lu L."/>
        </authorList>
    </citation>
    <scope>NUCLEOTIDE SEQUENCE [LARGE SCALE GENOMIC DNA]</scope>
    <source>
        <strain evidence="3 4">LZLJ-3</strain>
    </source>
</reference>
<dbReference type="GO" id="GO:0016226">
    <property type="term" value="P:iron-sulfur cluster assembly"/>
    <property type="evidence" value="ECO:0007669"/>
    <property type="project" value="InterPro"/>
</dbReference>
<dbReference type="PANTHER" id="PTHR30508:SF1">
    <property type="entry name" value="UPF0051 PROTEIN ABCI8, CHLOROPLASTIC-RELATED"/>
    <property type="match status" value="1"/>
</dbReference>
<dbReference type="InterPro" id="IPR037284">
    <property type="entry name" value="SUF_FeS_clus_asmbl_SufBD_sf"/>
</dbReference>
<dbReference type="PANTHER" id="PTHR30508">
    <property type="entry name" value="FES CLUSTER ASSEMBLY PROTEIN SUF"/>
    <property type="match status" value="1"/>
</dbReference>
<dbReference type="RefSeq" id="WP_193735778.1">
    <property type="nucleotide sequence ID" value="NZ_CP063304.1"/>
</dbReference>
<name>A0A7M2RH57_9FIRM</name>
<evidence type="ECO:0000313" key="3">
    <source>
        <dbReference type="EMBL" id="QOV19458.1"/>
    </source>
</evidence>
<organism evidence="3 4">
    <name type="scientific">Blautia liquoris</name>
    <dbReference type="NCBI Taxonomy" id="2779518"/>
    <lineage>
        <taxon>Bacteria</taxon>
        <taxon>Bacillati</taxon>
        <taxon>Bacillota</taxon>
        <taxon>Clostridia</taxon>
        <taxon>Lachnospirales</taxon>
        <taxon>Lachnospiraceae</taxon>
        <taxon>Blautia</taxon>
    </lineage>
</organism>
<dbReference type="Pfam" id="PF01458">
    <property type="entry name" value="SUFBD_core"/>
    <property type="match status" value="1"/>
</dbReference>
<dbReference type="AlphaFoldDB" id="A0A7M2RH57"/>
<accession>A0A7M2RH57</accession>
<keyword evidence="4" id="KW-1185">Reference proteome</keyword>
<evidence type="ECO:0000259" key="2">
    <source>
        <dbReference type="Pfam" id="PF01458"/>
    </source>
</evidence>
<dbReference type="KEGG" id="bliq:INP51_00285"/>
<dbReference type="InterPro" id="IPR055346">
    <property type="entry name" value="Fe-S_cluster_assembly_SufBD"/>
</dbReference>
<dbReference type="Proteomes" id="UP000593601">
    <property type="component" value="Chromosome"/>
</dbReference>